<evidence type="ECO:0000256" key="9">
    <source>
        <dbReference type="ARBA" id="ARBA00048329"/>
    </source>
</evidence>
<evidence type="ECO:0000256" key="3">
    <source>
        <dbReference type="ARBA" id="ARBA00012406"/>
    </source>
</evidence>
<dbReference type="CDD" id="cd11876">
    <property type="entry name" value="SH3_MLK"/>
    <property type="match status" value="1"/>
</dbReference>
<feature type="region of interest" description="Disordered" evidence="12">
    <location>
        <begin position="654"/>
        <end position="721"/>
    </location>
</feature>
<dbReference type="EMBL" id="CAWYQH010000001">
    <property type="protein sequence ID" value="CAK8672516.1"/>
    <property type="molecule type" value="Genomic_DNA"/>
</dbReference>
<dbReference type="SMART" id="SM00326">
    <property type="entry name" value="SH3"/>
    <property type="match status" value="1"/>
</dbReference>
<feature type="compositionally biased region" description="Polar residues" evidence="12">
    <location>
        <begin position="763"/>
        <end position="794"/>
    </location>
</feature>
<comment type="caution">
    <text evidence="15">The sequence shown here is derived from an EMBL/GenBank/DDBJ whole genome shotgun (WGS) entry which is preliminary data.</text>
</comment>
<dbReference type="InterPro" id="IPR001452">
    <property type="entry name" value="SH3_domain"/>
</dbReference>
<dbReference type="PROSITE" id="PS00108">
    <property type="entry name" value="PROTEIN_KINASE_ST"/>
    <property type="match status" value="1"/>
</dbReference>
<keyword evidence="4 10" id="KW-0728">SH3 domain</keyword>
<evidence type="ECO:0000256" key="12">
    <source>
        <dbReference type="SAM" id="MobiDB-lite"/>
    </source>
</evidence>
<feature type="region of interest" description="Disordered" evidence="12">
    <location>
        <begin position="997"/>
        <end position="1025"/>
    </location>
</feature>
<dbReference type="InterPro" id="IPR000719">
    <property type="entry name" value="Prot_kinase_dom"/>
</dbReference>
<comment type="catalytic activity">
    <reaction evidence="8">
        <text>L-threonyl-[protein] + ATP = O-phospho-L-threonyl-[protein] + ADP + H(+)</text>
        <dbReference type="Rhea" id="RHEA:46608"/>
        <dbReference type="Rhea" id="RHEA-COMP:11060"/>
        <dbReference type="Rhea" id="RHEA-COMP:11605"/>
        <dbReference type="ChEBI" id="CHEBI:15378"/>
        <dbReference type="ChEBI" id="CHEBI:30013"/>
        <dbReference type="ChEBI" id="CHEBI:30616"/>
        <dbReference type="ChEBI" id="CHEBI:61977"/>
        <dbReference type="ChEBI" id="CHEBI:456216"/>
        <dbReference type="EC" id="2.7.11.25"/>
    </reaction>
</comment>
<feature type="region of interest" description="Disordered" evidence="12">
    <location>
        <begin position="879"/>
        <end position="901"/>
    </location>
</feature>
<dbReference type="Gene3D" id="3.30.200.20">
    <property type="entry name" value="Phosphorylase Kinase, domain 1"/>
    <property type="match status" value="1"/>
</dbReference>
<dbReference type="EC" id="2.7.11.25" evidence="3"/>
<accession>A0ABP0F0X4</accession>
<feature type="compositionally biased region" description="Polar residues" evidence="12">
    <location>
        <begin position="1259"/>
        <end position="1269"/>
    </location>
</feature>
<keyword evidence="5" id="KW-0808">Transferase</keyword>
<dbReference type="InterPro" id="IPR001245">
    <property type="entry name" value="Ser-Thr/Tyr_kinase_cat_dom"/>
</dbReference>
<evidence type="ECO:0000313" key="15">
    <source>
        <dbReference type="EMBL" id="CAK8672516.1"/>
    </source>
</evidence>
<proteinExistence type="inferred from homology"/>
<dbReference type="Proteomes" id="UP001642483">
    <property type="component" value="Unassembled WGS sequence"/>
</dbReference>
<gene>
    <name evidence="15" type="ORF">CVLEPA_LOCUS1458</name>
</gene>
<evidence type="ECO:0000256" key="11">
    <source>
        <dbReference type="PROSITE-ProRule" id="PRU10141"/>
    </source>
</evidence>
<dbReference type="Gene3D" id="2.30.30.40">
    <property type="entry name" value="SH3 Domains"/>
    <property type="match status" value="1"/>
</dbReference>
<dbReference type="InterPro" id="IPR011009">
    <property type="entry name" value="Kinase-like_dom_sf"/>
</dbReference>
<dbReference type="PRINTS" id="PR00452">
    <property type="entry name" value="SH3DOMAIN"/>
</dbReference>
<dbReference type="InterPro" id="IPR036028">
    <property type="entry name" value="SH3-like_dom_sf"/>
</dbReference>
<dbReference type="CDD" id="cd14061">
    <property type="entry name" value="STKc_MLK"/>
    <property type="match status" value="1"/>
</dbReference>
<dbReference type="PROSITE" id="PS50002">
    <property type="entry name" value="SH3"/>
    <property type="match status" value="1"/>
</dbReference>
<feature type="compositionally biased region" description="Basic and acidic residues" evidence="12">
    <location>
        <begin position="1042"/>
        <end position="1053"/>
    </location>
</feature>
<feature type="compositionally biased region" description="Polar residues" evidence="12">
    <location>
        <begin position="704"/>
        <end position="717"/>
    </location>
</feature>
<evidence type="ECO:0000313" key="16">
    <source>
        <dbReference type="Proteomes" id="UP001642483"/>
    </source>
</evidence>
<feature type="binding site" evidence="11">
    <location>
        <position position="228"/>
    </location>
    <ligand>
        <name>ATP</name>
        <dbReference type="ChEBI" id="CHEBI:30616"/>
    </ligand>
</feature>
<feature type="region of interest" description="Disordered" evidence="12">
    <location>
        <begin position="611"/>
        <end position="642"/>
    </location>
</feature>
<evidence type="ECO:0000256" key="10">
    <source>
        <dbReference type="PROSITE-ProRule" id="PRU00192"/>
    </source>
</evidence>
<evidence type="ECO:0000259" key="13">
    <source>
        <dbReference type="PROSITE" id="PS50002"/>
    </source>
</evidence>
<evidence type="ECO:0000256" key="4">
    <source>
        <dbReference type="ARBA" id="ARBA00022443"/>
    </source>
</evidence>
<dbReference type="InterPro" id="IPR008271">
    <property type="entry name" value="Ser/Thr_kinase_AS"/>
</dbReference>
<keyword evidence="5" id="KW-0723">Serine/threonine-protein kinase</keyword>
<comment type="similarity">
    <text evidence="2">Belongs to the protein kinase superfamily. STE Ser/Thr protein kinase family. MAP kinase kinase kinase subfamily.</text>
</comment>
<feature type="compositionally biased region" description="Polar residues" evidence="12">
    <location>
        <begin position="971"/>
        <end position="983"/>
    </location>
</feature>
<evidence type="ECO:0000259" key="14">
    <source>
        <dbReference type="PROSITE" id="PS50011"/>
    </source>
</evidence>
<feature type="region of interest" description="Disordered" evidence="12">
    <location>
        <begin position="970"/>
        <end position="989"/>
    </location>
</feature>
<dbReference type="Pfam" id="PF07714">
    <property type="entry name" value="PK_Tyr_Ser-Thr"/>
    <property type="match status" value="1"/>
</dbReference>
<dbReference type="InterPro" id="IPR051681">
    <property type="entry name" value="Ser/Thr_Kinases-Pseudokinases"/>
</dbReference>
<feature type="domain" description="Protein kinase" evidence="14">
    <location>
        <begin position="201"/>
        <end position="472"/>
    </location>
</feature>
<comment type="catalytic activity">
    <reaction evidence="9">
        <text>L-seryl-[protein] + ATP = O-phospho-L-seryl-[protein] + ADP + H(+)</text>
        <dbReference type="Rhea" id="RHEA:17989"/>
        <dbReference type="Rhea" id="RHEA-COMP:9863"/>
        <dbReference type="Rhea" id="RHEA-COMP:11604"/>
        <dbReference type="ChEBI" id="CHEBI:15378"/>
        <dbReference type="ChEBI" id="CHEBI:29999"/>
        <dbReference type="ChEBI" id="CHEBI:30616"/>
        <dbReference type="ChEBI" id="CHEBI:83421"/>
        <dbReference type="ChEBI" id="CHEBI:456216"/>
        <dbReference type="EC" id="2.7.11.25"/>
    </reaction>
</comment>
<dbReference type="Gene3D" id="1.10.510.10">
    <property type="entry name" value="Transferase(Phosphotransferase) domain 1"/>
    <property type="match status" value="1"/>
</dbReference>
<feature type="region of interest" description="Disordered" evidence="12">
    <location>
        <begin position="1255"/>
        <end position="1276"/>
    </location>
</feature>
<feature type="compositionally biased region" description="Low complexity" evidence="12">
    <location>
        <begin position="1089"/>
        <end position="1110"/>
    </location>
</feature>
<evidence type="ECO:0000256" key="5">
    <source>
        <dbReference type="ARBA" id="ARBA00022527"/>
    </source>
</evidence>
<keyword evidence="7 11" id="KW-0067">ATP-binding</keyword>
<dbReference type="PANTHER" id="PTHR44329">
    <property type="entry name" value="SERINE/THREONINE-PROTEIN KINASE TNNI3K-RELATED"/>
    <property type="match status" value="1"/>
</dbReference>
<feature type="compositionally biased region" description="Polar residues" evidence="12">
    <location>
        <begin position="657"/>
        <end position="667"/>
    </location>
</feature>
<feature type="domain" description="SH3" evidence="13">
    <location>
        <begin position="85"/>
        <end position="149"/>
    </location>
</feature>
<comment type="cofactor">
    <cofactor evidence="1">
        <name>Mg(2+)</name>
        <dbReference type="ChEBI" id="CHEBI:18420"/>
    </cofactor>
</comment>
<feature type="region of interest" description="Disordered" evidence="12">
    <location>
        <begin position="759"/>
        <end position="796"/>
    </location>
</feature>
<sequence length="1347" mass="146492">MFVPNHNASNAYRNDAIVDFPANQQQPSAYTAQTSANAALVKNAGNIAMTHNQMGTNDMQPVAFANNILQPQQPSAYWQLGNGNYANPCWVAMFDYDAKADDELTLQSGQPVEVISKDVSMSGDEGWWTGKIANKLGVFPSNYVMQSKHNMQQHLAAQRTRVYQKLNEEDSPLDPTVVAETDGMVQEKLTVNLKEIDFNELSLQEIIGVGGFGKVYHGSYEDQEVAIKAAKVDPDEDVSITMENVRMEATLFSLLNHKNIIALVGVCLKQPNLCIVLEYASGGALNRCLMGRKLPPQVLVDWALQIAEGMQYLHNEAPVPLIHRDLKSSNVLIKEPFLDDDDIFNKTMKISDFGLAREMYKTTKMSAAGTYAWMAPEVIKSSTYSKASDVWSYGILLWELLTGEQPYRGIDGLAVAYGVAVNKLTLPIPTSTPFPQEFTDLLESCWSANSAMRPTFRTILTDLQTIAESNFISVPDESFKTMQDDWRLEIQAMFDDLRAKEKELCSREEALTRATLQHKLHEEYLRERERELHQRELTIVERELQFHLGNNDGSAPTHKPHPAKRKFKRSKLIKHGGIGEPTDFQHKLSVKASVHNDTHQSVLQSMIEQQHDGANPFTPPNPSPAIPQLHTIKNPGNGNDSLTLDKARQLHVARNAVHSTSKSTESSDAAETDNDNTVRPTELPLDAAPSTSQPRGGSCDSESEYSTPRPTPQSSRENSLKRQRSLHKALFEAAMILAAVALGRDVRCAAQLVAHLPPLVSEDTGSTGSAESKSSVGKTTSSHPNTSRNGSPKVQVSHAGTRMHGLNHMANAADRTSAASLDSDPSTSATLLSVSSVDSTLTAEGVAPAIAAYHAAGELVFPDKKSSISLKYLNGAFSSKNTASSSSEPSDSDNSTPMVSLSSSNMLVNCTNEGFRPDDDSLGKINYAAQLSVESGSGQGQSEKIVNISSNTPTGLNGVQEVVYRKPPVVRSQSEQPNSTLKRSSWGPEVMGGGIAPEPGHTQGNHYGRARGHRRTPSDGRVPMSSLDNAVKVLQYHKTPAEKAMEAGKDPELCRLPAPVGSRRKSDQAELNPGIERPSSLAITPRPRPSSARSLDLRSLSSPSSGSDSPIGTRRFTDLQVLSDPTPTNALVPLSVTPSAPKVLSVAPNVSSALAVTPSMSNVLPGTQNLPNVMPISLIPAKGVVAYPGQYQPGYQQYMNLPLTNYHQAPPLFHTPLAPATSMAPTSVATIDPHALKTPVSQTVESPSPFDVKFPSPTPHSRISAQGINDQPPPLPKKTVRFSPQVVTNNYSVRSSFNSQRSLLDENMGEDTDIHDPLMRYSPKAGKPTPNGSNSGQRTFDYEEFLK</sequence>
<dbReference type="PANTHER" id="PTHR44329:SF293">
    <property type="entry name" value="MITOGEN-ACTIVATED PROTEIN KINASE KINASE KINASE"/>
    <property type="match status" value="1"/>
</dbReference>
<dbReference type="SUPFAM" id="SSF50044">
    <property type="entry name" value="SH3-domain"/>
    <property type="match status" value="1"/>
</dbReference>
<keyword evidence="5" id="KW-0418">Kinase</keyword>
<dbReference type="PROSITE" id="PS00107">
    <property type="entry name" value="PROTEIN_KINASE_ATP"/>
    <property type="match status" value="1"/>
</dbReference>
<evidence type="ECO:0000256" key="6">
    <source>
        <dbReference type="ARBA" id="ARBA00022741"/>
    </source>
</evidence>
<dbReference type="SUPFAM" id="SSF56112">
    <property type="entry name" value="Protein kinase-like (PK-like)"/>
    <property type="match status" value="1"/>
</dbReference>
<keyword evidence="6 11" id="KW-0547">Nucleotide-binding</keyword>
<name>A0ABP0F0X4_CLALP</name>
<evidence type="ECO:0000256" key="8">
    <source>
        <dbReference type="ARBA" id="ARBA00047559"/>
    </source>
</evidence>
<keyword evidence="16" id="KW-1185">Reference proteome</keyword>
<dbReference type="Pfam" id="PF14604">
    <property type="entry name" value="SH3_9"/>
    <property type="match status" value="1"/>
</dbReference>
<evidence type="ECO:0000256" key="1">
    <source>
        <dbReference type="ARBA" id="ARBA00001946"/>
    </source>
</evidence>
<evidence type="ECO:0000256" key="2">
    <source>
        <dbReference type="ARBA" id="ARBA00006529"/>
    </source>
</evidence>
<dbReference type="PROSITE" id="PS50011">
    <property type="entry name" value="PROTEIN_KINASE_DOM"/>
    <property type="match status" value="1"/>
</dbReference>
<evidence type="ECO:0000256" key="7">
    <source>
        <dbReference type="ARBA" id="ARBA00022840"/>
    </source>
</evidence>
<dbReference type="SMART" id="SM00220">
    <property type="entry name" value="S_TKc"/>
    <property type="match status" value="1"/>
</dbReference>
<feature type="region of interest" description="Disordered" evidence="12">
    <location>
        <begin position="1307"/>
        <end position="1347"/>
    </location>
</feature>
<dbReference type="PRINTS" id="PR00109">
    <property type="entry name" value="TYRKINASE"/>
</dbReference>
<dbReference type="InterPro" id="IPR017441">
    <property type="entry name" value="Protein_kinase_ATP_BS"/>
</dbReference>
<organism evidence="15 16">
    <name type="scientific">Clavelina lepadiformis</name>
    <name type="common">Light-bulb sea squirt</name>
    <name type="synonym">Ascidia lepadiformis</name>
    <dbReference type="NCBI Taxonomy" id="159417"/>
    <lineage>
        <taxon>Eukaryota</taxon>
        <taxon>Metazoa</taxon>
        <taxon>Chordata</taxon>
        <taxon>Tunicata</taxon>
        <taxon>Ascidiacea</taxon>
        <taxon>Aplousobranchia</taxon>
        <taxon>Clavelinidae</taxon>
        <taxon>Clavelina</taxon>
    </lineage>
</organism>
<feature type="compositionally biased region" description="Low complexity" evidence="12">
    <location>
        <begin position="879"/>
        <end position="897"/>
    </location>
</feature>
<reference evidence="15 16" key="1">
    <citation type="submission" date="2024-02" db="EMBL/GenBank/DDBJ databases">
        <authorList>
            <person name="Daric V."/>
            <person name="Darras S."/>
        </authorList>
    </citation>
    <scope>NUCLEOTIDE SEQUENCE [LARGE SCALE GENOMIC DNA]</scope>
</reference>
<feature type="region of interest" description="Disordered" evidence="12">
    <location>
        <begin position="1042"/>
        <end position="1113"/>
    </location>
</feature>
<protein>
    <recommendedName>
        <fullName evidence="3">mitogen-activated protein kinase kinase kinase</fullName>
        <ecNumber evidence="3">2.7.11.25</ecNumber>
    </recommendedName>
</protein>